<organism evidence="4 5">
    <name type="scientific">Theileria orientalis</name>
    <dbReference type="NCBI Taxonomy" id="68886"/>
    <lineage>
        <taxon>Eukaryota</taxon>
        <taxon>Sar</taxon>
        <taxon>Alveolata</taxon>
        <taxon>Apicomplexa</taxon>
        <taxon>Aconoidasida</taxon>
        <taxon>Piroplasmida</taxon>
        <taxon>Theileriidae</taxon>
        <taxon>Theileria</taxon>
    </lineage>
</organism>
<protein>
    <submittedName>
        <fullName evidence="4">Vacuolar ATP synthase subunit D</fullName>
    </submittedName>
</protein>
<gene>
    <name evidence="4" type="ORF">MACK_003555</name>
</gene>
<dbReference type="InterPro" id="IPR002699">
    <property type="entry name" value="V_ATPase_D"/>
</dbReference>
<evidence type="ECO:0000256" key="1">
    <source>
        <dbReference type="ARBA" id="ARBA00005850"/>
    </source>
</evidence>
<dbReference type="GO" id="GO:0046961">
    <property type="term" value="F:proton-transporting ATPase activity, rotational mechanism"/>
    <property type="evidence" value="ECO:0007669"/>
    <property type="project" value="InterPro"/>
</dbReference>
<dbReference type="Pfam" id="PF01813">
    <property type="entry name" value="ATP-synt_D"/>
    <property type="match status" value="1"/>
</dbReference>
<sequence>MSSLSVMLIPSRMNLQILKQRKQSANLGYSLLKRKSDALTSKFHRLLRATIQGKEKLVEGLREASYSLANAVWSAEDFKSLVIESVGRPSATLKLRGENIAGVLLPVFTLHTDPTADILANLTLSSGGNAIQSVKTAHLAALEIMVELASLQISFIILNEEIRMTNRRINALDNVLIPKIDLNLQHILRELDEMEREEFYRLKMIKKVKEKESNTIESARKHQQSLFDHIDDDIYSGVYLE</sequence>
<proteinExistence type="inferred from homology"/>
<evidence type="ECO:0000313" key="4">
    <source>
        <dbReference type="EMBL" id="UVC49933.1"/>
    </source>
</evidence>
<name>A0A976XJI3_THEOR</name>
<reference evidence="4" key="1">
    <citation type="submission" date="2022-07" db="EMBL/GenBank/DDBJ databases">
        <title>Evaluation of T. orientalis genome assembly methods using nanopore sequencing and analysis of variation between genomes.</title>
        <authorList>
            <person name="Yam J."/>
            <person name="Micallef M.L."/>
            <person name="Liu M."/>
            <person name="Djordjevic S.P."/>
            <person name="Bogema D.R."/>
            <person name="Jenkins C."/>
        </authorList>
    </citation>
    <scope>NUCLEOTIDE SEQUENCE</scope>
    <source>
        <strain evidence="4">Goon Nure</strain>
    </source>
</reference>
<dbReference type="PANTHER" id="PTHR11671">
    <property type="entry name" value="V-TYPE ATP SYNTHASE SUBUNIT D"/>
    <property type="match status" value="1"/>
</dbReference>
<dbReference type="Proteomes" id="UP000244811">
    <property type="component" value="Chromosome 2"/>
</dbReference>
<keyword evidence="3" id="KW-0406">Ion transport</keyword>
<keyword evidence="2" id="KW-0813">Transport</keyword>
<dbReference type="EMBL" id="CP056071">
    <property type="protein sequence ID" value="UVC49933.1"/>
    <property type="molecule type" value="Genomic_DNA"/>
</dbReference>
<dbReference type="AlphaFoldDB" id="A0A976XJI3"/>
<comment type="similarity">
    <text evidence="1">Belongs to the V-ATPase D subunit family.</text>
</comment>
<evidence type="ECO:0000256" key="3">
    <source>
        <dbReference type="ARBA" id="ARBA00023065"/>
    </source>
</evidence>
<dbReference type="Gene3D" id="1.10.287.3240">
    <property type="match status" value="1"/>
</dbReference>
<accession>A0A976XJI3</accession>
<evidence type="ECO:0000256" key="2">
    <source>
        <dbReference type="ARBA" id="ARBA00022448"/>
    </source>
</evidence>
<dbReference type="NCBIfam" id="TIGR00309">
    <property type="entry name" value="V_ATPase_subD"/>
    <property type="match status" value="1"/>
</dbReference>
<evidence type="ECO:0000313" key="5">
    <source>
        <dbReference type="Proteomes" id="UP000244811"/>
    </source>
</evidence>